<feature type="domain" description="Secretion system C-terminal sorting" evidence="3">
    <location>
        <begin position="44"/>
        <end position="113"/>
    </location>
</feature>
<proteinExistence type="predicted"/>
<dbReference type="Proteomes" id="UP000198431">
    <property type="component" value="Unassembled WGS sequence"/>
</dbReference>
<evidence type="ECO:0000259" key="3">
    <source>
        <dbReference type="Pfam" id="PF18962"/>
    </source>
</evidence>
<accession>A0AB36NZ28</accession>
<reference evidence="5 6" key="2">
    <citation type="submission" date="2016-11" db="EMBL/GenBank/DDBJ databases">
        <authorList>
            <person name="Varghese N."/>
            <person name="Submissions S."/>
        </authorList>
    </citation>
    <scope>NUCLEOTIDE SEQUENCE [LARGE SCALE GENOMIC DNA]</scope>
    <source>
        <strain evidence="5 6">DSM 6368</strain>
    </source>
</reference>
<evidence type="ECO:0000256" key="1">
    <source>
        <dbReference type="ARBA" id="ARBA00022729"/>
    </source>
</evidence>
<evidence type="ECO:0000256" key="2">
    <source>
        <dbReference type="SAM" id="SignalP"/>
    </source>
</evidence>
<evidence type="ECO:0000313" key="5">
    <source>
        <dbReference type="EMBL" id="SHN10495.1"/>
    </source>
</evidence>
<keyword evidence="6" id="KW-1185">Reference proteome</keyword>
<dbReference type="NCBIfam" id="TIGR04183">
    <property type="entry name" value="Por_Secre_tail"/>
    <property type="match status" value="1"/>
</dbReference>
<dbReference type="Pfam" id="PF18962">
    <property type="entry name" value="Por_Secre_tail"/>
    <property type="match status" value="1"/>
</dbReference>
<evidence type="ECO:0000313" key="4">
    <source>
        <dbReference type="EMBL" id="OXB03983.1"/>
    </source>
</evidence>
<dbReference type="RefSeq" id="WP_073397743.1">
    <property type="nucleotide sequence ID" value="NZ_FRBX01000006.1"/>
</dbReference>
<dbReference type="Proteomes" id="UP000184216">
    <property type="component" value="Unassembled WGS sequence"/>
</dbReference>
<evidence type="ECO:0000313" key="6">
    <source>
        <dbReference type="Proteomes" id="UP000184216"/>
    </source>
</evidence>
<protein>
    <submittedName>
        <fullName evidence="5">Por secretion system C-terminal sorting domain-containing protein</fullName>
    </submittedName>
    <submittedName>
        <fullName evidence="4">Secretion protein</fullName>
    </submittedName>
</protein>
<dbReference type="EMBL" id="FRBX01000006">
    <property type="protein sequence ID" value="SHN10495.1"/>
    <property type="molecule type" value="Genomic_DNA"/>
</dbReference>
<dbReference type="InterPro" id="IPR026444">
    <property type="entry name" value="Secre_tail"/>
</dbReference>
<keyword evidence="1 2" id="KW-0732">Signal</keyword>
<sequence length="114" mass="12771">MAKNYFYITFLLAFFFTTITASAQDNSKQLPKPQDGSTIEGLSLYPNPVTNGKVYITSKNDLEKEIVVFDLLGKKVIQAHLTTRELNVSDLTPGVYIIKISEENASATRKLIIR</sequence>
<gene>
    <name evidence="4" type="ORF">B0A72_13940</name>
    <name evidence="5" type="ORF">SAMN05444387_4121</name>
</gene>
<name>A0AB36NZ28_9FLAO</name>
<feature type="chain" id="PRO_5044306620" evidence="2">
    <location>
        <begin position="24"/>
        <end position="114"/>
    </location>
</feature>
<dbReference type="AlphaFoldDB" id="A0AB36NZ28"/>
<organism evidence="4 7">
    <name type="scientific">Flavobacterium pectinovorum</name>
    <dbReference type="NCBI Taxonomy" id="29533"/>
    <lineage>
        <taxon>Bacteria</taxon>
        <taxon>Pseudomonadati</taxon>
        <taxon>Bacteroidota</taxon>
        <taxon>Flavobacteriia</taxon>
        <taxon>Flavobacteriales</taxon>
        <taxon>Flavobacteriaceae</taxon>
        <taxon>Flavobacterium</taxon>
    </lineage>
</organism>
<feature type="signal peptide" evidence="2">
    <location>
        <begin position="1"/>
        <end position="23"/>
    </location>
</feature>
<evidence type="ECO:0000313" key="7">
    <source>
        <dbReference type="Proteomes" id="UP000198431"/>
    </source>
</evidence>
<comment type="caution">
    <text evidence="4">The sequence shown here is derived from an EMBL/GenBank/DDBJ whole genome shotgun (WGS) entry which is preliminary data.</text>
</comment>
<dbReference type="EMBL" id="MUHB01000011">
    <property type="protein sequence ID" value="OXB03983.1"/>
    <property type="molecule type" value="Genomic_DNA"/>
</dbReference>
<reference evidence="4 7" key="1">
    <citation type="submission" date="2016-11" db="EMBL/GenBank/DDBJ databases">
        <title>Whole genomes of Flavobacteriaceae.</title>
        <authorList>
            <person name="Stine C."/>
            <person name="Li C."/>
            <person name="Tadesse D."/>
        </authorList>
    </citation>
    <scope>NUCLEOTIDE SEQUENCE [LARGE SCALE GENOMIC DNA]</scope>
    <source>
        <strain evidence="4 7">ATCC 19366</strain>
    </source>
</reference>